<feature type="region of interest" description="Disordered" evidence="4">
    <location>
        <begin position="296"/>
        <end position="322"/>
    </location>
</feature>
<dbReference type="Proteomes" id="UP000563898">
    <property type="component" value="Unassembled WGS sequence"/>
</dbReference>
<organism evidence="6 7">
    <name type="scientific">Gordonia polyisoprenivorans</name>
    <dbReference type="NCBI Taxonomy" id="84595"/>
    <lineage>
        <taxon>Bacteria</taxon>
        <taxon>Bacillati</taxon>
        <taxon>Actinomycetota</taxon>
        <taxon>Actinomycetes</taxon>
        <taxon>Mycobacteriales</taxon>
        <taxon>Gordoniaceae</taxon>
        <taxon>Gordonia</taxon>
    </lineage>
</organism>
<dbReference type="InterPro" id="IPR009057">
    <property type="entry name" value="Homeodomain-like_sf"/>
</dbReference>
<dbReference type="InterPro" id="IPR018060">
    <property type="entry name" value="HTH_AraC"/>
</dbReference>
<evidence type="ECO:0000259" key="5">
    <source>
        <dbReference type="PROSITE" id="PS01124"/>
    </source>
</evidence>
<dbReference type="PANTHER" id="PTHR46796">
    <property type="entry name" value="HTH-TYPE TRANSCRIPTIONAL ACTIVATOR RHAS-RELATED"/>
    <property type="match status" value="1"/>
</dbReference>
<gene>
    <name evidence="6" type="ORF">HGA05_03380</name>
</gene>
<dbReference type="PROSITE" id="PS01124">
    <property type="entry name" value="HTH_ARAC_FAMILY_2"/>
    <property type="match status" value="1"/>
</dbReference>
<protein>
    <submittedName>
        <fullName evidence="6">Helix-turn-helix domain-containing protein</fullName>
    </submittedName>
</protein>
<dbReference type="PANTHER" id="PTHR46796:SF6">
    <property type="entry name" value="ARAC SUBFAMILY"/>
    <property type="match status" value="1"/>
</dbReference>
<accession>A0A846WGI8</accession>
<proteinExistence type="predicted"/>
<dbReference type="GO" id="GO:0043565">
    <property type="term" value="F:sequence-specific DNA binding"/>
    <property type="evidence" value="ECO:0007669"/>
    <property type="project" value="InterPro"/>
</dbReference>
<dbReference type="AlphaFoldDB" id="A0A846WGI8"/>
<name>A0A846WGI8_9ACTN</name>
<keyword evidence="1" id="KW-0805">Transcription regulation</keyword>
<evidence type="ECO:0000256" key="1">
    <source>
        <dbReference type="ARBA" id="ARBA00023015"/>
    </source>
</evidence>
<dbReference type="Pfam" id="PF12833">
    <property type="entry name" value="HTH_18"/>
    <property type="match status" value="1"/>
</dbReference>
<evidence type="ECO:0000313" key="7">
    <source>
        <dbReference type="Proteomes" id="UP000563898"/>
    </source>
</evidence>
<dbReference type="PROSITE" id="PS00041">
    <property type="entry name" value="HTH_ARAC_FAMILY_1"/>
    <property type="match status" value="1"/>
</dbReference>
<dbReference type="GO" id="GO:0003700">
    <property type="term" value="F:DNA-binding transcription factor activity"/>
    <property type="evidence" value="ECO:0007669"/>
    <property type="project" value="InterPro"/>
</dbReference>
<evidence type="ECO:0000256" key="4">
    <source>
        <dbReference type="SAM" id="MobiDB-lite"/>
    </source>
</evidence>
<dbReference type="Gene3D" id="1.10.10.60">
    <property type="entry name" value="Homeodomain-like"/>
    <property type="match status" value="1"/>
</dbReference>
<evidence type="ECO:0000313" key="6">
    <source>
        <dbReference type="EMBL" id="NKY00608.1"/>
    </source>
</evidence>
<dbReference type="RefSeq" id="WP_006369537.1">
    <property type="nucleotide sequence ID" value="NZ_CP085887.1"/>
</dbReference>
<sequence length="322" mass="35257">MRLRGQAGASNLVCARVVGDALAFDLVLAARPLRHLHAYCALVAPGVFEQDGRHRDHRRTVDSEPGVAVLVTRFSGSITIRRGEEQTTYGPGQLVVYPLVEPAVIEVTGPADPAGVVVPVESLGEEFGRRTVRVQTLLSRATAQFVRELALSSLTRAPSFDPDGELAAIDLVRAVLDNERTDLFRVRDNSLVMRAAVDDLIARRHTDPTFGVADIARELNISRRHLYRHFTDSSKSLSDLISERRIARAQGLLVVPQRHTFAEIAAASGFGSAATLRSRFRSELDLTPAEYRRQMTVVADSTPPTRRPGTADPRSRRGLLAG</sequence>
<evidence type="ECO:0000256" key="2">
    <source>
        <dbReference type="ARBA" id="ARBA00023125"/>
    </source>
</evidence>
<dbReference type="EMBL" id="JAAXPC010000002">
    <property type="protein sequence ID" value="NKY00608.1"/>
    <property type="molecule type" value="Genomic_DNA"/>
</dbReference>
<keyword evidence="2" id="KW-0238">DNA-binding</keyword>
<reference evidence="6 7" key="1">
    <citation type="submission" date="2020-04" db="EMBL/GenBank/DDBJ databases">
        <title>MicrobeNet Type strains.</title>
        <authorList>
            <person name="Nicholson A.C."/>
        </authorList>
    </citation>
    <scope>NUCLEOTIDE SEQUENCE [LARGE SCALE GENOMIC DNA]</scope>
    <source>
        <strain evidence="6 7">ATCC BAA-14</strain>
    </source>
</reference>
<dbReference type="InterPro" id="IPR018062">
    <property type="entry name" value="HTH_AraC-typ_CS"/>
</dbReference>
<comment type="caution">
    <text evidence="6">The sequence shown here is derived from an EMBL/GenBank/DDBJ whole genome shotgun (WGS) entry which is preliminary data.</text>
</comment>
<keyword evidence="3" id="KW-0804">Transcription</keyword>
<feature type="domain" description="HTH araC/xylS-type" evidence="5">
    <location>
        <begin position="195"/>
        <end position="294"/>
    </location>
</feature>
<evidence type="ECO:0000256" key="3">
    <source>
        <dbReference type="ARBA" id="ARBA00023163"/>
    </source>
</evidence>
<dbReference type="SMART" id="SM00342">
    <property type="entry name" value="HTH_ARAC"/>
    <property type="match status" value="1"/>
</dbReference>
<dbReference type="SUPFAM" id="SSF46689">
    <property type="entry name" value="Homeodomain-like"/>
    <property type="match status" value="1"/>
</dbReference>
<dbReference type="InterPro" id="IPR050204">
    <property type="entry name" value="AraC_XylS_family_regulators"/>
</dbReference>